<evidence type="ECO:0000313" key="2">
    <source>
        <dbReference type="Proteomes" id="UP000054485"/>
    </source>
</evidence>
<proteinExistence type="predicted"/>
<dbReference type="HOGENOM" id="CLU_664254_0_0_1"/>
<dbReference type="InParanoid" id="A0A0C9Z4J8"/>
<dbReference type="EMBL" id="KN836276">
    <property type="protein sequence ID" value="KIK32360.1"/>
    <property type="molecule type" value="Genomic_DNA"/>
</dbReference>
<sequence length="414" mass="46973">MRLQHGKLKIQYGQTGLGNFVNDARGLNLSTWDTSRIVRRHVPQGGNQSTLLHSQKSDALLISEGLDADALNILIYNGIQDRFRQQCKQFRQRSTAISSNTRSSKESEANRIREDVKRGELLLTEVFHQALVDAVIKKFSTFTHDFFPCPSTLDSAITDIPAGTRSSTFTVDPSLHPTGNEQERDLVRSIGIELRRKVHSEKINNRHFKDRKERICIASNVLRNSPDMPKGARESFIDVILHEDMSHVKETLKSISKGNFSRERPKGSVNVLWDKLSDVLADLDPRTFGKTLKEADADYISDAQLPMELSDDKMPGILEKFVEETRTAALDHFRSYLTKQTRALVHLALHTQTDQCLLQVQREAAIHEEEQITELWRAFIHEIDDFSQTGGDTKTLPITDIHLWPKGIFPGPCL</sequence>
<keyword evidence="2" id="KW-1185">Reference proteome</keyword>
<name>A0A0C9Z4J8_9AGAM</name>
<evidence type="ECO:0000313" key="1">
    <source>
        <dbReference type="EMBL" id="KIK32360.1"/>
    </source>
</evidence>
<gene>
    <name evidence="1" type="ORF">CY34DRAFT_759068</name>
</gene>
<dbReference type="OrthoDB" id="2343366at2759"/>
<reference evidence="2" key="2">
    <citation type="submission" date="2015-01" db="EMBL/GenBank/DDBJ databases">
        <title>Evolutionary Origins and Diversification of the Mycorrhizal Mutualists.</title>
        <authorList>
            <consortium name="DOE Joint Genome Institute"/>
            <consortium name="Mycorrhizal Genomics Consortium"/>
            <person name="Kohler A."/>
            <person name="Kuo A."/>
            <person name="Nagy L.G."/>
            <person name="Floudas D."/>
            <person name="Copeland A."/>
            <person name="Barry K.W."/>
            <person name="Cichocki N."/>
            <person name="Veneault-Fourrey C."/>
            <person name="LaButti K."/>
            <person name="Lindquist E.A."/>
            <person name="Lipzen A."/>
            <person name="Lundell T."/>
            <person name="Morin E."/>
            <person name="Murat C."/>
            <person name="Riley R."/>
            <person name="Ohm R."/>
            <person name="Sun H."/>
            <person name="Tunlid A."/>
            <person name="Henrissat B."/>
            <person name="Grigoriev I.V."/>
            <person name="Hibbett D.S."/>
            <person name="Martin F."/>
        </authorList>
    </citation>
    <scope>NUCLEOTIDE SEQUENCE [LARGE SCALE GENOMIC DNA]</scope>
    <source>
        <strain evidence="2">UH-Slu-Lm8-n1</strain>
    </source>
</reference>
<organism evidence="1 2">
    <name type="scientific">Suillus luteus UH-Slu-Lm8-n1</name>
    <dbReference type="NCBI Taxonomy" id="930992"/>
    <lineage>
        <taxon>Eukaryota</taxon>
        <taxon>Fungi</taxon>
        <taxon>Dikarya</taxon>
        <taxon>Basidiomycota</taxon>
        <taxon>Agaricomycotina</taxon>
        <taxon>Agaricomycetes</taxon>
        <taxon>Agaricomycetidae</taxon>
        <taxon>Boletales</taxon>
        <taxon>Suillineae</taxon>
        <taxon>Suillaceae</taxon>
        <taxon>Suillus</taxon>
    </lineage>
</organism>
<accession>A0A0C9Z4J8</accession>
<protein>
    <submittedName>
        <fullName evidence="1">Uncharacterized protein</fullName>
    </submittedName>
</protein>
<dbReference type="Proteomes" id="UP000054485">
    <property type="component" value="Unassembled WGS sequence"/>
</dbReference>
<reference evidence="1 2" key="1">
    <citation type="submission" date="2014-04" db="EMBL/GenBank/DDBJ databases">
        <authorList>
            <consortium name="DOE Joint Genome Institute"/>
            <person name="Kuo A."/>
            <person name="Ruytinx J."/>
            <person name="Rineau F."/>
            <person name="Colpaert J."/>
            <person name="Kohler A."/>
            <person name="Nagy L.G."/>
            <person name="Floudas D."/>
            <person name="Copeland A."/>
            <person name="Barry K.W."/>
            <person name="Cichocki N."/>
            <person name="Veneault-Fourrey C."/>
            <person name="LaButti K."/>
            <person name="Lindquist E.A."/>
            <person name="Lipzen A."/>
            <person name="Lundell T."/>
            <person name="Morin E."/>
            <person name="Murat C."/>
            <person name="Sun H."/>
            <person name="Tunlid A."/>
            <person name="Henrissat B."/>
            <person name="Grigoriev I.V."/>
            <person name="Hibbett D.S."/>
            <person name="Martin F."/>
            <person name="Nordberg H.P."/>
            <person name="Cantor M.N."/>
            <person name="Hua S.X."/>
        </authorList>
    </citation>
    <scope>NUCLEOTIDE SEQUENCE [LARGE SCALE GENOMIC DNA]</scope>
    <source>
        <strain evidence="1 2">UH-Slu-Lm8-n1</strain>
    </source>
</reference>
<dbReference type="AlphaFoldDB" id="A0A0C9Z4J8"/>